<dbReference type="SUPFAM" id="SSF51735">
    <property type="entry name" value="NAD(P)-binding Rossmann-fold domains"/>
    <property type="match status" value="1"/>
</dbReference>
<evidence type="ECO:0000259" key="8">
    <source>
        <dbReference type="Pfam" id="PF08125"/>
    </source>
</evidence>
<dbReference type="AlphaFoldDB" id="A0A5Q2MI37"/>
<dbReference type="PANTHER" id="PTHR43362">
    <property type="entry name" value="MANNITOL DEHYDROGENASE DSF1-RELATED"/>
    <property type="match status" value="1"/>
</dbReference>
<evidence type="ECO:0000259" key="7">
    <source>
        <dbReference type="Pfam" id="PF01232"/>
    </source>
</evidence>
<dbReference type="RefSeq" id="WP_153653888.1">
    <property type="nucleotide sequence ID" value="NZ_CP045737.1"/>
</dbReference>
<keyword evidence="4" id="KW-0520">NAD</keyword>
<dbReference type="PANTHER" id="PTHR43362:SF1">
    <property type="entry name" value="MANNITOL DEHYDROGENASE 2-RELATED"/>
    <property type="match status" value="1"/>
</dbReference>
<protein>
    <recommendedName>
        <fullName evidence="2">Mannitol-1-phosphate 5-dehydrogenase</fullName>
        <ecNumber evidence="1">1.1.1.17</ecNumber>
    </recommendedName>
</protein>
<dbReference type="PROSITE" id="PS00974">
    <property type="entry name" value="MANNITOL_DHGENASE"/>
    <property type="match status" value="1"/>
</dbReference>
<dbReference type="InterPro" id="IPR050988">
    <property type="entry name" value="Mannitol_DH/Oxidoreductase"/>
</dbReference>
<accession>A0A5Q2MI37</accession>
<dbReference type="Pfam" id="PF01232">
    <property type="entry name" value="Mannitol_dh"/>
    <property type="match status" value="1"/>
</dbReference>
<feature type="domain" description="Mannitol dehydrogenase N-terminal" evidence="7">
    <location>
        <begin position="28"/>
        <end position="278"/>
    </location>
</feature>
<comment type="catalytic activity">
    <reaction evidence="5">
        <text>D-mannitol 1-phosphate + NAD(+) = beta-D-fructose 6-phosphate + NADH + H(+)</text>
        <dbReference type="Rhea" id="RHEA:19661"/>
        <dbReference type="ChEBI" id="CHEBI:15378"/>
        <dbReference type="ChEBI" id="CHEBI:57540"/>
        <dbReference type="ChEBI" id="CHEBI:57634"/>
        <dbReference type="ChEBI" id="CHEBI:57945"/>
        <dbReference type="ChEBI" id="CHEBI:61381"/>
        <dbReference type="EC" id="1.1.1.17"/>
    </reaction>
</comment>
<keyword evidence="10" id="KW-1185">Reference proteome</keyword>
<dbReference type="SUPFAM" id="SSF48179">
    <property type="entry name" value="6-phosphogluconate dehydrogenase C-terminal domain-like"/>
    <property type="match status" value="1"/>
</dbReference>
<dbReference type="EMBL" id="CP045737">
    <property type="protein sequence ID" value="QGG42328.1"/>
    <property type="molecule type" value="Genomic_DNA"/>
</dbReference>
<dbReference type="InterPro" id="IPR013328">
    <property type="entry name" value="6PGD_dom2"/>
</dbReference>
<evidence type="ECO:0000313" key="10">
    <source>
        <dbReference type="Proteomes" id="UP000392064"/>
    </source>
</evidence>
<dbReference type="FunFam" id="3.40.50.720:FF:000129">
    <property type="entry name" value="D-mannonate oxidoreductase"/>
    <property type="match status" value="1"/>
</dbReference>
<sequence length="494" mass="53537">MRLSDASLADLPPEVARPTYERSAVSPGIVHVGVGGFHRSHQAVFVDRLLEAGATEWGICGVGLLPPDREMQAALAAQDHLYTVVERHPDGDVQARVIGSIVDFLYAPDDTEAAIEKMAAEATRIVSLTITEGGYNLIGGDGEFDADAPAVTADLEPGATPATVFGIVAEALDRRRRRGLEPFTVVSCDNIEANGAVARRAIQGFAALRDDELAAWIEQRVAFPHSMVDRITPVTTDADREFLAERFGIDDARPVTCEPYLQWVISDEFSAGRPDLEGVGVTVVDDVRPHELMKLRLLNASHQVMGYLGSLAGLTHVHDAAHDEDFAALVEGYMEHEGQPTLEPVPDVDFAAYRATLMQRFGNAHIADTLARQCVDGSERLPKFLLPVLRAQLAAGGEIDRAVLALAGWARYAEGVDDEGRPLELVDVRHDEITTAATRQDGDPAAMLSLSMFEGVRDDERFVTAYVTAMQGLRDHGARASVRELGDPLLSHGR</sequence>
<gene>
    <name evidence="9" type="ORF">GEV26_13625</name>
</gene>
<dbReference type="GO" id="GO:0008926">
    <property type="term" value="F:mannitol-1-phosphate 5-dehydrogenase activity"/>
    <property type="evidence" value="ECO:0007669"/>
    <property type="project" value="UniProtKB-EC"/>
</dbReference>
<reference evidence="9 10" key="1">
    <citation type="submission" date="2019-11" db="EMBL/GenBank/DDBJ databases">
        <authorList>
            <person name="Li J."/>
        </authorList>
    </citation>
    <scope>NUCLEOTIDE SEQUENCE [LARGE SCALE GENOMIC DNA]</scope>
    <source>
        <strain evidence="9 10">MF47</strain>
    </source>
</reference>
<dbReference type="InterPro" id="IPR000669">
    <property type="entry name" value="Mannitol_DH"/>
</dbReference>
<dbReference type="Gene3D" id="1.10.1040.10">
    <property type="entry name" value="N-(1-d-carboxylethyl)-l-norvaline Dehydrogenase, domain 2"/>
    <property type="match status" value="1"/>
</dbReference>
<dbReference type="InterPro" id="IPR008927">
    <property type="entry name" value="6-PGluconate_DH-like_C_sf"/>
</dbReference>
<evidence type="ECO:0000256" key="5">
    <source>
        <dbReference type="ARBA" id="ARBA00048615"/>
    </source>
</evidence>
<dbReference type="PRINTS" id="PR00084">
    <property type="entry name" value="MTLDHDRGNASE"/>
</dbReference>
<evidence type="ECO:0000256" key="1">
    <source>
        <dbReference type="ARBA" id="ARBA00012939"/>
    </source>
</evidence>
<dbReference type="GO" id="GO:0019594">
    <property type="term" value="P:mannitol metabolic process"/>
    <property type="evidence" value="ECO:0007669"/>
    <property type="project" value="InterPro"/>
</dbReference>
<evidence type="ECO:0000313" key="9">
    <source>
        <dbReference type="EMBL" id="QGG42328.1"/>
    </source>
</evidence>
<dbReference type="InterPro" id="IPR036291">
    <property type="entry name" value="NAD(P)-bd_dom_sf"/>
</dbReference>
<name>A0A5Q2MI37_9ACTN</name>
<dbReference type="Proteomes" id="UP000392064">
    <property type="component" value="Chromosome"/>
</dbReference>
<dbReference type="InterPro" id="IPR023027">
    <property type="entry name" value="Mannitol_DH_CS"/>
</dbReference>
<dbReference type="Gene3D" id="3.40.50.720">
    <property type="entry name" value="NAD(P)-binding Rossmann-like Domain"/>
    <property type="match status" value="1"/>
</dbReference>
<feature type="domain" description="Mannitol dehydrogenase C-terminal" evidence="8">
    <location>
        <begin position="286"/>
        <end position="471"/>
    </location>
</feature>
<proteinExistence type="inferred from homology"/>
<comment type="similarity">
    <text evidence="6">Belongs to the mannitol dehydrogenase family. UxuB subfamily.</text>
</comment>
<evidence type="ECO:0000256" key="2">
    <source>
        <dbReference type="ARBA" id="ARBA00016219"/>
    </source>
</evidence>
<dbReference type="EC" id="1.1.1.17" evidence="1"/>
<evidence type="ECO:0000256" key="3">
    <source>
        <dbReference type="ARBA" id="ARBA00023002"/>
    </source>
</evidence>
<dbReference type="InterPro" id="IPR013118">
    <property type="entry name" value="Mannitol_DH_C"/>
</dbReference>
<organism evidence="9 10">
    <name type="scientific">Aeromicrobium yanjiei</name>
    <dbReference type="NCBI Taxonomy" id="2662028"/>
    <lineage>
        <taxon>Bacteria</taxon>
        <taxon>Bacillati</taxon>
        <taxon>Actinomycetota</taxon>
        <taxon>Actinomycetes</taxon>
        <taxon>Propionibacteriales</taxon>
        <taxon>Nocardioidaceae</taxon>
        <taxon>Aeromicrobium</taxon>
    </lineage>
</organism>
<dbReference type="InterPro" id="IPR013131">
    <property type="entry name" value="Mannitol_DH_N"/>
</dbReference>
<evidence type="ECO:0000256" key="6">
    <source>
        <dbReference type="ARBA" id="ARBA00061451"/>
    </source>
</evidence>
<evidence type="ECO:0000256" key="4">
    <source>
        <dbReference type="ARBA" id="ARBA00023027"/>
    </source>
</evidence>
<dbReference type="Pfam" id="PF08125">
    <property type="entry name" value="Mannitol_dh_C"/>
    <property type="match status" value="1"/>
</dbReference>
<keyword evidence="3" id="KW-0560">Oxidoreductase</keyword>
<dbReference type="KEGG" id="aef:GEV26_13625"/>